<dbReference type="AlphaFoldDB" id="A0A8J2P1N4"/>
<protein>
    <recommendedName>
        <fullName evidence="3">Carboxylesterase type B domain-containing protein</fullName>
    </recommendedName>
</protein>
<accession>A0A8J2P1N4</accession>
<dbReference type="PROSITE" id="PS00122">
    <property type="entry name" value="CARBOXYLESTERASE_B_1"/>
    <property type="match status" value="1"/>
</dbReference>
<evidence type="ECO:0000313" key="4">
    <source>
        <dbReference type="EMBL" id="CAG7784811.1"/>
    </source>
</evidence>
<sequence length="791" mass="89827">MISYAFVFVAMYNSHEIFENYERNWTSSILWTFGIPKNAPNAKELATKIKEIYFPQNLNLTKDQKVEQFTKIFSDAYFMLHISHCISVQRQFSPVYPYFFSRRGGPSLTWVLNLLTRKGSMPLKIGKHYASFLYNKITGNKPRDYGVCHGDELAMLFNIPMTFYVPRNPNSNDYKFSKDMVQLWVDFTRDPTSMRFRGAAFLKQDPEKPLQYFELCENPKVIDGPFKNRVEALESLHIRELYLPLLTKSMVELRSPAGETVETKSGPIKGIVSKSRDGREFLEWRGIPFGKAPIGPLRFASPVPFGKWEGVRDGSKFGGRCPEISGFGMNLGDEDCLNLNVSVPKVNNNSFLPVMVFIHGGAFQNGTGSMYRPDYFMDEDVVYVNPNYRLGVFGFLNTGDTIIRGNMGLKDQVLALRWVKDNIQAFGGDPNNVTIFGESAGAASIHHLTLSPSTKGLFSKAIIQSGDATPHWACKSTKNAVKYTKQYAKRFNCDTEDSSKLVECLRSKTVPELLEEYKDELGPGISIMAEGRAHRVPILIGATADEGLLSSLAMYNSYEIAENYEKNWDNCIRWTFGIPEDTPNAKELTTKMKDIYFSQNSNLTKDQKLEQFTKIFSDAYFLLHMSHLISVQRQFSPIYPYYFSRRGGPSLSVFMDLITSKGSMPVKIAKHVAVSIYNKITGNKPRDYGVCHADELAMIFNVEKMFYVPRNPQSAEYNFSKDMVKLWVDFARDPTSMTFRGVGFSKLEPGKPVQYLELCEDPKMVDEPFKDRVDALKSLGLIELRLSVATK</sequence>
<keyword evidence="1" id="KW-0719">Serine esterase</keyword>
<dbReference type="EMBL" id="CAJVCH010283425">
    <property type="protein sequence ID" value="CAG7784811.1"/>
    <property type="molecule type" value="Genomic_DNA"/>
</dbReference>
<dbReference type="GO" id="GO:0052689">
    <property type="term" value="F:carboxylic ester hydrolase activity"/>
    <property type="evidence" value="ECO:0007669"/>
    <property type="project" value="UniProtKB-KW"/>
</dbReference>
<keyword evidence="1" id="KW-0378">Hydrolase</keyword>
<dbReference type="Proteomes" id="UP000708208">
    <property type="component" value="Unassembled WGS sequence"/>
</dbReference>
<feature type="domain" description="Carboxylesterase type B" evidence="3">
    <location>
        <begin position="9"/>
        <end position="229"/>
    </location>
</feature>
<feature type="domain" description="Carboxylesterase type B" evidence="3">
    <location>
        <begin position="259"/>
        <end position="770"/>
    </location>
</feature>
<dbReference type="InterPro" id="IPR002018">
    <property type="entry name" value="CarbesteraseB"/>
</dbReference>
<evidence type="ECO:0000256" key="1">
    <source>
        <dbReference type="ARBA" id="ARBA00022487"/>
    </source>
</evidence>
<dbReference type="InterPro" id="IPR050309">
    <property type="entry name" value="Type-B_Carboxylest/Lipase"/>
</dbReference>
<keyword evidence="5" id="KW-1185">Reference proteome</keyword>
<comment type="caution">
    <text evidence="4">The sequence shown here is derived from an EMBL/GenBank/DDBJ whole genome shotgun (WGS) entry which is preliminary data.</text>
</comment>
<evidence type="ECO:0000256" key="2">
    <source>
        <dbReference type="ARBA" id="ARBA00023180"/>
    </source>
</evidence>
<reference evidence="4" key="1">
    <citation type="submission" date="2021-06" db="EMBL/GenBank/DDBJ databases">
        <authorList>
            <person name="Hodson N. C."/>
            <person name="Mongue J. A."/>
            <person name="Jaron S. K."/>
        </authorList>
    </citation>
    <scope>NUCLEOTIDE SEQUENCE</scope>
</reference>
<keyword evidence="2" id="KW-0325">Glycoprotein</keyword>
<dbReference type="Pfam" id="PF00135">
    <property type="entry name" value="COesterase"/>
    <property type="match status" value="2"/>
</dbReference>
<proteinExistence type="predicted"/>
<evidence type="ECO:0000313" key="5">
    <source>
        <dbReference type="Proteomes" id="UP000708208"/>
    </source>
</evidence>
<dbReference type="InterPro" id="IPR019826">
    <property type="entry name" value="Carboxylesterase_B_AS"/>
</dbReference>
<organism evidence="4 5">
    <name type="scientific">Allacma fusca</name>
    <dbReference type="NCBI Taxonomy" id="39272"/>
    <lineage>
        <taxon>Eukaryota</taxon>
        <taxon>Metazoa</taxon>
        <taxon>Ecdysozoa</taxon>
        <taxon>Arthropoda</taxon>
        <taxon>Hexapoda</taxon>
        <taxon>Collembola</taxon>
        <taxon>Symphypleona</taxon>
        <taxon>Sminthuridae</taxon>
        <taxon>Allacma</taxon>
    </lineage>
</organism>
<dbReference type="PANTHER" id="PTHR11559">
    <property type="entry name" value="CARBOXYLESTERASE"/>
    <property type="match status" value="1"/>
</dbReference>
<evidence type="ECO:0000259" key="3">
    <source>
        <dbReference type="Pfam" id="PF00135"/>
    </source>
</evidence>
<gene>
    <name evidence="4" type="ORF">AFUS01_LOCUS23474</name>
</gene>
<name>A0A8J2P1N4_9HEXA</name>